<reference evidence="1" key="1">
    <citation type="submission" date="2014-09" db="EMBL/GenBank/DDBJ databases">
        <authorList>
            <person name="Magalhaes I.L.F."/>
            <person name="Oliveira U."/>
            <person name="Santos F.R."/>
            <person name="Vidigal T.H.D.A."/>
            <person name="Brescovit A.D."/>
            <person name="Santos A.J."/>
        </authorList>
    </citation>
    <scope>NUCLEOTIDE SEQUENCE</scope>
    <source>
        <tissue evidence="1">Shoot tissue taken approximately 20 cm above the soil surface</tissue>
    </source>
</reference>
<proteinExistence type="predicted"/>
<reference evidence="1" key="2">
    <citation type="journal article" date="2015" name="Data Brief">
        <title>Shoot transcriptome of the giant reed, Arundo donax.</title>
        <authorList>
            <person name="Barrero R.A."/>
            <person name="Guerrero F.D."/>
            <person name="Moolhuijzen P."/>
            <person name="Goolsby J.A."/>
            <person name="Tidwell J."/>
            <person name="Bellgard S.E."/>
            <person name="Bellgard M.I."/>
        </authorList>
    </citation>
    <scope>NUCLEOTIDE SEQUENCE</scope>
    <source>
        <tissue evidence="1">Shoot tissue taken approximately 20 cm above the soil surface</tissue>
    </source>
</reference>
<dbReference type="EMBL" id="GBRH01264020">
    <property type="protein sequence ID" value="JAD33875.1"/>
    <property type="molecule type" value="Transcribed_RNA"/>
</dbReference>
<organism evidence="1">
    <name type="scientific">Arundo donax</name>
    <name type="common">Giant reed</name>
    <name type="synonym">Donax arundinaceus</name>
    <dbReference type="NCBI Taxonomy" id="35708"/>
    <lineage>
        <taxon>Eukaryota</taxon>
        <taxon>Viridiplantae</taxon>
        <taxon>Streptophyta</taxon>
        <taxon>Embryophyta</taxon>
        <taxon>Tracheophyta</taxon>
        <taxon>Spermatophyta</taxon>
        <taxon>Magnoliopsida</taxon>
        <taxon>Liliopsida</taxon>
        <taxon>Poales</taxon>
        <taxon>Poaceae</taxon>
        <taxon>PACMAD clade</taxon>
        <taxon>Arundinoideae</taxon>
        <taxon>Arundineae</taxon>
        <taxon>Arundo</taxon>
    </lineage>
</organism>
<name>A0A0A9TG21_ARUDO</name>
<sequence length="33" mass="3835">MIRKGINIIVIILQDSMHWHNISTKDCKVPNIC</sequence>
<accession>A0A0A9TG21</accession>
<protein>
    <submittedName>
        <fullName evidence="1">Uncharacterized protein</fullName>
    </submittedName>
</protein>
<evidence type="ECO:0000313" key="1">
    <source>
        <dbReference type="EMBL" id="JAD33875.1"/>
    </source>
</evidence>
<dbReference type="AlphaFoldDB" id="A0A0A9TG21"/>